<dbReference type="SMART" id="SM00355">
    <property type="entry name" value="ZnF_C2H2"/>
    <property type="match status" value="5"/>
</dbReference>
<feature type="domain" description="C2H2-type" evidence="7">
    <location>
        <begin position="46"/>
        <end position="73"/>
    </location>
</feature>
<dbReference type="HOGENOM" id="CLU_068955_0_0_1"/>
<gene>
    <name evidence="8" type="ORF">BN7_2425</name>
</gene>
<dbReference type="eggNOG" id="KOG1721">
    <property type="taxonomic scope" value="Eukaryota"/>
</dbReference>
<dbReference type="Gene3D" id="3.30.160.60">
    <property type="entry name" value="Classic Zinc Finger"/>
    <property type="match status" value="3"/>
</dbReference>
<dbReference type="GO" id="GO:0000978">
    <property type="term" value="F:RNA polymerase II cis-regulatory region sequence-specific DNA binding"/>
    <property type="evidence" value="ECO:0007669"/>
    <property type="project" value="TreeGrafter"/>
</dbReference>
<dbReference type="PROSITE" id="PS50157">
    <property type="entry name" value="ZINC_FINGER_C2H2_2"/>
    <property type="match status" value="4"/>
</dbReference>
<reference evidence="8 9" key="1">
    <citation type="journal article" date="2012" name="Eukaryot. Cell">
        <title>Draft genome sequence of Wickerhamomyces ciferrii NRRL Y-1031 F-60-10.</title>
        <authorList>
            <person name="Schneider J."/>
            <person name="Andrea H."/>
            <person name="Blom J."/>
            <person name="Jaenicke S."/>
            <person name="Ruckert C."/>
            <person name="Schorsch C."/>
            <person name="Szczepanowski R."/>
            <person name="Farwick M."/>
            <person name="Goesmann A."/>
            <person name="Puhler A."/>
            <person name="Schaffer S."/>
            <person name="Tauch A."/>
            <person name="Kohler T."/>
            <person name="Brinkrolf K."/>
        </authorList>
    </citation>
    <scope>NUCLEOTIDE SEQUENCE [LARGE SCALE GENOMIC DNA]</scope>
    <source>
        <strain evidence="9">ATCC 14091 / BCRC 22168 / CBS 111 / JCM 3599 / NBRC 0793 / NRRL Y-1031 F-60-10</strain>
    </source>
</reference>
<evidence type="ECO:0000256" key="1">
    <source>
        <dbReference type="ARBA" id="ARBA00022723"/>
    </source>
</evidence>
<evidence type="ECO:0000256" key="6">
    <source>
        <dbReference type="SAM" id="MobiDB-lite"/>
    </source>
</evidence>
<feature type="region of interest" description="Disordered" evidence="6">
    <location>
        <begin position="276"/>
        <end position="304"/>
    </location>
</feature>
<dbReference type="PANTHER" id="PTHR23235:SF120">
    <property type="entry name" value="KRUPPEL-LIKE FACTOR 15"/>
    <property type="match status" value="1"/>
</dbReference>
<keyword evidence="1" id="KW-0479">Metal-binding</keyword>
<dbReference type="Proteomes" id="UP000009328">
    <property type="component" value="Unassembled WGS sequence"/>
</dbReference>
<dbReference type="STRING" id="1206466.K0KCR7"/>
<dbReference type="PANTHER" id="PTHR23235">
    <property type="entry name" value="KRUEPPEL-LIKE TRANSCRIPTION FACTOR"/>
    <property type="match status" value="1"/>
</dbReference>
<sequence>MMSSILRKQSQRPKKFHCDFQGCTKSYTRPCLLEQHIRTHSNERPFKCPECPKSFFRDSHLKVHTWTHSDEKPLKCSTCSKGFVTSQQLSRHMKKHLKQEGQSTDKAIDQSTDDSSDQNSSSAITSPLNNNNNTNDKNKTPITYQCPYECEESFHQEKLLSEHMLSEHVMNDIIDEKSHKLHNEVPTTQIAPSPLDIPDIKDVLTPEMYEQLTKDASNVKKIEDFNQWDNHSCKEPICDGYPSFESYQDLIFHYDHFHRFIPESLYEILEFDEESTTSSNSNSNSSSDPNSNPSSNDFQLSPHQLNIPDSLQFPQIIEKSDLNGTNSQNFQHNLQQFDNKIDLNSL</sequence>
<evidence type="ECO:0000256" key="4">
    <source>
        <dbReference type="ARBA" id="ARBA00022833"/>
    </source>
</evidence>
<evidence type="ECO:0000256" key="2">
    <source>
        <dbReference type="ARBA" id="ARBA00022737"/>
    </source>
</evidence>
<dbReference type="EMBL" id="CAIF01000054">
    <property type="protein sequence ID" value="CCH42880.1"/>
    <property type="molecule type" value="Genomic_DNA"/>
</dbReference>
<feature type="domain" description="C2H2-type" evidence="7">
    <location>
        <begin position="16"/>
        <end position="45"/>
    </location>
</feature>
<accession>K0KCR7</accession>
<keyword evidence="4" id="KW-0862">Zinc</keyword>
<keyword evidence="2" id="KW-0677">Repeat</keyword>
<protein>
    <submittedName>
        <fullName evidence="8">Zinc finger protein</fullName>
    </submittedName>
</protein>
<dbReference type="InterPro" id="IPR013087">
    <property type="entry name" value="Znf_C2H2_type"/>
</dbReference>
<dbReference type="Pfam" id="PF00096">
    <property type="entry name" value="zf-C2H2"/>
    <property type="match status" value="3"/>
</dbReference>
<proteinExistence type="predicted"/>
<evidence type="ECO:0000313" key="8">
    <source>
        <dbReference type="EMBL" id="CCH42880.1"/>
    </source>
</evidence>
<dbReference type="Pfam" id="PF13894">
    <property type="entry name" value="zf-C2H2_4"/>
    <property type="match status" value="1"/>
</dbReference>
<organism evidence="8 9">
    <name type="scientific">Wickerhamomyces ciferrii (strain ATCC 14091 / BCRC 22168 / CBS 111 / JCM 3599 / NBRC 0793 / NRRL Y-1031 F-60-10)</name>
    <name type="common">Yeast</name>
    <name type="synonym">Pichia ciferrii</name>
    <dbReference type="NCBI Taxonomy" id="1206466"/>
    <lineage>
        <taxon>Eukaryota</taxon>
        <taxon>Fungi</taxon>
        <taxon>Dikarya</taxon>
        <taxon>Ascomycota</taxon>
        <taxon>Saccharomycotina</taxon>
        <taxon>Saccharomycetes</taxon>
        <taxon>Phaffomycetales</taxon>
        <taxon>Wickerhamomycetaceae</taxon>
        <taxon>Wickerhamomyces</taxon>
    </lineage>
</organism>
<comment type="caution">
    <text evidence="8">The sequence shown here is derived from an EMBL/GenBank/DDBJ whole genome shotgun (WGS) entry which is preliminary data.</text>
</comment>
<feature type="region of interest" description="Disordered" evidence="6">
    <location>
        <begin position="93"/>
        <end position="139"/>
    </location>
</feature>
<dbReference type="InParanoid" id="K0KCR7"/>
<name>K0KCR7_WICCF</name>
<dbReference type="FunFam" id="3.30.160.60:FF:000446">
    <property type="entry name" value="Zinc finger protein"/>
    <property type="match status" value="1"/>
</dbReference>
<feature type="domain" description="C2H2-type" evidence="7">
    <location>
        <begin position="74"/>
        <end position="101"/>
    </location>
</feature>
<dbReference type="PROSITE" id="PS00028">
    <property type="entry name" value="ZINC_FINGER_C2H2_1"/>
    <property type="match status" value="4"/>
</dbReference>
<evidence type="ECO:0000256" key="3">
    <source>
        <dbReference type="ARBA" id="ARBA00022771"/>
    </source>
</evidence>
<dbReference type="FunFam" id="3.30.160.60:FF:000100">
    <property type="entry name" value="Zinc finger 45-like"/>
    <property type="match status" value="1"/>
</dbReference>
<dbReference type="SUPFAM" id="SSF57667">
    <property type="entry name" value="beta-beta-alpha zinc fingers"/>
    <property type="match status" value="2"/>
</dbReference>
<dbReference type="FunCoup" id="K0KCR7">
    <property type="interactions" value="239"/>
</dbReference>
<evidence type="ECO:0000256" key="5">
    <source>
        <dbReference type="PROSITE-ProRule" id="PRU00042"/>
    </source>
</evidence>
<evidence type="ECO:0000313" key="9">
    <source>
        <dbReference type="Proteomes" id="UP000009328"/>
    </source>
</evidence>
<evidence type="ECO:0000259" key="7">
    <source>
        <dbReference type="PROSITE" id="PS50157"/>
    </source>
</evidence>
<feature type="domain" description="C2H2-type" evidence="7">
    <location>
        <begin position="144"/>
        <end position="173"/>
    </location>
</feature>
<dbReference type="AlphaFoldDB" id="K0KCR7"/>
<keyword evidence="9" id="KW-1185">Reference proteome</keyword>
<feature type="compositionally biased region" description="Low complexity" evidence="6">
    <location>
        <begin position="276"/>
        <end position="297"/>
    </location>
</feature>
<dbReference type="GO" id="GO:0000981">
    <property type="term" value="F:DNA-binding transcription factor activity, RNA polymerase II-specific"/>
    <property type="evidence" value="ECO:0007669"/>
    <property type="project" value="TreeGrafter"/>
</dbReference>
<feature type="compositionally biased region" description="Low complexity" evidence="6">
    <location>
        <begin position="117"/>
        <end position="135"/>
    </location>
</feature>
<keyword evidence="3 5" id="KW-0863">Zinc-finger</keyword>
<dbReference type="GO" id="GO:0008270">
    <property type="term" value="F:zinc ion binding"/>
    <property type="evidence" value="ECO:0007669"/>
    <property type="project" value="UniProtKB-KW"/>
</dbReference>
<dbReference type="InterPro" id="IPR036236">
    <property type="entry name" value="Znf_C2H2_sf"/>
</dbReference>